<proteinExistence type="inferred from homology"/>
<dbReference type="Gene3D" id="3.40.50.1980">
    <property type="entry name" value="Nitrogenase molybdenum iron protein domain"/>
    <property type="match status" value="2"/>
</dbReference>
<keyword evidence="3" id="KW-0479">Metal-binding</keyword>
<protein>
    <submittedName>
        <fullName evidence="6">Histidinol dehydrogenase</fullName>
        <ecNumber evidence="6">1.1.1.23</ecNumber>
    </submittedName>
</protein>
<dbReference type="PIRSF" id="PIRSF000099">
    <property type="entry name" value="Histidinol_dh"/>
    <property type="match status" value="1"/>
</dbReference>
<comment type="cofactor">
    <cofactor evidence="1">
        <name>Zn(2+)</name>
        <dbReference type="ChEBI" id="CHEBI:29105"/>
    </cofactor>
</comment>
<dbReference type="InterPro" id="IPR012131">
    <property type="entry name" value="Hstdl_DH"/>
</dbReference>
<organism evidence="6">
    <name type="scientific">hydrothermal vent metagenome</name>
    <dbReference type="NCBI Taxonomy" id="652676"/>
    <lineage>
        <taxon>unclassified sequences</taxon>
        <taxon>metagenomes</taxon>
        <taxon>ecological metagenomes</taxon>
    </lineage>
</organism>
<dbReference type="Pfam" id="PF00815">
    <property type="entry name" value="Histidinol_dh"/>
    <property type="match status" value="1"/>
</dbReference>
<dbReference type="EMBL" id="UOEE01000199">
    <property type="protein sequence ID" value="VAV95232.1"/>
    <property type="molecule type" value="Genomic_DNA"/>
</dbReference>
<dbReference type="InterPro" id="IPR001692">
    <property type="entry name" value="Histidinol_DH_CS"/>
</dbReference>
<dbReference type="GO" id="GO:0046872">
    <property type="term" value="F:metal ion binding"/>
    <property type="evidence" value="ECO:0007669"/>
    <property type="project" value="UniProtKB-KW"/>
</dbReference>
<comment type="similarity">
    <text evidence="2">Belongs to the histidinol dehydrogenase family.</text>
</comment>
<dbReference type="GO" id="GO:0051287">
    <property type="term" value="F:NAD binding"/>
    <property type="evidence" value="ECO:0007669"/>
    <property type="project" value="InterPro"/>
</dbReference>
<dbReference type="InterPro" id="IPR022695">
    <property type="entry name" value="Histidinol_DH_monofunct"/>
</dbReference>
<evidence type="ECO:0000256" key="5">
    <source>
        <dbReference type="ARBA" id="ARBA00023002"/>
    </source>
</evidence>
<dbReference type="Gene3D" id="1.20.5.1300">
    <property type="match status" value="1"/>
</dbReference>
<evidence type="ECO:0000256" key="3">
    <source>
        <dbReference type="ARBA" id="ARBA00022723"/>
    </source>
</evidence>
<keyword evidence="5 6" id="KW-0560">Oxidoreductase</keyword>
<dbReference type="InterPro" id="IPR016161">
    <property type="entry name" value="Ald_DH/histidinol_DH"/>
</dbReference>
<dbReference type="PANTHER" id="PTHR21256">
    <property type="entry name" value="HISTIDINOL DEHYDROGENASE HDH"/>
    <property type="match status" value="1"/>
</dbReference>
<dbReference type="PROSITE" id="PS00611">
    <property type="entry name" value="HISOL_DEHYDROGENASE"/>
    <property type="match status" value="1"/>
</dbReference>
<dbReference type="EC" id="1.1.1.23" evidence="6"/>
<accession>A0A3B0RUT8</accession>
<dbReference type="CDD" id="cd06572">
    <property type="entry name" value="Histidinol_dh"/>
    <property type="match status" value="1"/>
</dbReference>
<dbReference type="GO" id="GO:0005829">
    <property type="term" value="C:cytosol"/>
    <property type="evidence" value="ECO:0007669"/>
    <property type="project" value="TreeGrafter"/>
</dbReference>
<evidence type="ECO:0000256" key="1">
    <source>
        <dbReference type="ARBA" id="ARBA00001947"/>
    </source>
</evidence>
<gene>
    <name evidence="6" type="ORF">MNBD_ALPHA06-1993</name>
</gene>
<keyword evidence="4" id="KW-0862">Zinc</keyword>
<dbReference type="GO" id="GO:0004399">
    <property type="term" value="F:histidinol dehydrogenase activity"/>
    <property type="evidence" value="ECO:0007669"/>
    <property type="project" value="UniProtKB-EC"/>
</dbReference>
<dbReference type="PANTHER" id="PTHR21256:SF2">
    <property type="entry name" value="HISTIDINE BIOSYNTHESIS TRIFUNCTIONAL PROTEIN"/>
    <property type="match status" value="1"/>
</dbReference>
<dbReference type="SUPFAM" id="SSF53720">
    <property type="entry name" value="ALDH-like"/>
    <property type="match status" value="1"/>
</dbReference>
<dbReference type="GO" id="GO:0000105">
    <property type="term" value="P:L-histidine biosynthetic process"/>
    <property type="evidence" value="ECO:0007669"/>
    <property type="project" value="InterPro"/>
</dbReference>
<sequence>MQILNWNSLNPAQQTRALQRPGTDTDAATTAMVRKILATVRKDGDAAVRNYTQRFDGQTVAQTRVPAAQLQQAWQQLPEIQKTYMRRACDNIKSFHQAQIPQPLAVEVEPGLVCQRLIRPIERVGIYVPGGSAPLFSSLFMAAIPAKLAGVGSCIVASPPGKDGKIAPVVLAAASLCELDEVYCMGGAQAIAAMGFGTTNIPRVDKVFGPGNQWVSEAKSQISQSPGGPAIDLPAGPSEVMVLADADANAKWVAADLLSQAEHDPLAQVILLADCWQTAEQIEQQTKRQLALLPRADIARAAMQNASFIVVDTAKQMLEIINTYAPEHLILQLQNPRDLLADIQNAGSIFIGAFTPEALGDYASGTNHVLPTSGAARAYSGLGVESFVKYISLQEASFAALQNLGPVVMELANMETLDAHARAVAVRLQEIP</sequence>
<name>A0A3B0RUT8_9ZZZZ</name>
<dbReference type="PRINTS" id="PR00083">
    <property type="entry name" value="HOLDHDRGNASE"/>
</dbReference>
<dbReference type="NCBIfam" id="TIGR00069">
    <property type="entry name" value="hisD"/>
    <property type="match status" value="1"/>
</dbReference>
<dbReference type="HAMAP" id="MF_01024">
    <property type="entry name" value="HisD"/>
    <property type="match status" value="1"/>
</dbReference>
<dbReference type="AlphaFoldDB" id="A0A3B0RUT8"/>
<reference evidence="6" key="1">
    <citation type="submission" date="2018-06" db="EMBL/GenBank/DDBJ databases">
        <authorList>
            <person name="Zhirakovskaya E."/>
        </authorList>
    </citation>
    <scope>NUCLEOTIDE SEQUENCE</scope>
</reference>
<evidence type="ECO:0000313" key="6">
    <source>
        <dbReference type="EMBL" id="VAV95232.1"/>
    </source>
</evidence>
<evidence type="ECO:0000256" key="2">
    <source>
        <dbReference type="ARBA" id="ARBA00010178"/>
    </source>
</evidence>
<dbReference type="FunFam" id="3.40.50.1980:FF:000001">
    <property type="entry name" value="Histidinol dehydrogenase"/>
    <property type="match status" value="1"/>
</dbReference>
<evidence type="ECO:0000256" key="4">
    <source>
        <dbReference type="ARBA" id="ARBA00022833"/>
    </source>
</evidence>